<dbReference type="GO" id="GO:0006139">
    <property type="term" value="P:nucleobase-containing compound metabolic process"/>
    <property type="evidence" value="ECO:0007669"/>
    <property type="project" value="InterPro"/>
</dbReference>
<name>A0A232M5A0_9EURO</name>
<keyword evidence="2" id="KW-0378">Hydrolase</keyword>
<keyword evidence="6" id="KW-1185">Reference proteome</keyword>
<organism evidence="5 6">
    <name type="scientific">Elaphomyces granulatus</name>
    <dbReference type="NCBI Taxonomy" id="519963"/>
    <lineage>
        <taxon>Eukaryota</taxon>
        <taxon>Fungi</taxon>
        <taxon>Dikarya</taxon>
        <taxon>Ascomycota</taxon>
        <taxon>Pezizomycotina</taxon>
        <taxon>Eurotiomycetes</taxon>
        <taxon>Eurotiomycetidae</taxon>
        <taxon>Eurotiales</taxon>
        <taxon>Elaphomycetaceae</taxon>
        <taxon>Elaphomyces</taxon>
    </lineage>
</organism>
<evidence type="ECO:0000259" key="4">
    <source>
        <dbReference type="SMART" id="SM00474"/>
    </source>
</evidence>
<evidence type="ECO:0000256" key="1">
    <source>
        <dbReference type="ARBA" id="ARBA00022722"/>
    </source>
</evidence>
<dbReference type="GO" id="GO:0005737">
    <property type="term" value="C:cytoplasm"/>
    <property type="evidence" value="ECO:0007669"/>
    <property type="project" value="TreeGrafter"/>
</dbReference>
<accession>A0A232M5A0</accession>
<dbReference type="EMBL" id="NPHW01002402">
    <property type="protein sequence ID" value="OXV11581.1"/>
    <property type="molecule type" value="Genomic_DNA"/>
</dbReference>
<feature type="compositionally biased region" description="Low complexity" evidence="3">
    <location>
        <begin position="927"/>
        <end position="941"/>
    </location>
</feature>
<dbReference type="InterPro" id="IPR051132">
    <property type="entry name" value="3-5_Exonuclease_domain"/>
</dbReference>
<dbReference type="PANTHER" id="PTHR13620">
    <property type="entry name" value="3-5 EXONUCLEASE"/>
    <property type="match status" value="1"/>
</dbReference>
<protein>
    <recommendedName>
        <fullName evidence="4">3'-5' exonuclease domain-containing protein</fullName>
    </recommendedName>
</protein>
<dbReference type="AlphaFoldDB" id="A0A232M5A0"/>
<dbReference type="Proteomes" id="UP000243515">
    <property type="component" value="Unassembled WGS sequence"/>
</dbReference>
<dbReference type="OrthoDB" id="1920326at2759"/>
<reference evidence="5 6" key="1">
    <citation type="journal article" date="2015" name="Environ. Microbiol.">
        <title>Metagenome sequence of Elaphomyces granulatus from sporocarp tissue reveals Ascomycota ectomycorrhizal fingerprints of genome expansion and a Proteobacteria-rich microbiome.</title>
        <authorList>
            <person name="Quandt C.A."/>
            <person name="Kohler A."/>
            <person name="Hesse C.N."/>
            <person name="Sharpton T.J."/>
            <person name="Martin F."/>
            <person name="Spatafora J.W."/>
        </authorList>
    </citation>
    <scope>NUCLEOTIDE SEQUENCE [LARGE SCALE GENOMIC DNA]</scope>
    <source>
        <strain evidence="5 6">OSC145934</strain>
    </source>
</reference>
<dbReference type="GO" id="GO:0008408">
    <property type="term" value="F:3'-5' exonuclease activity"/>
    <property type="evidence" value="ECO:0007669"/>
    <property type="project" value="InterPro"/>
</dbReference>
<dbReference type="InterPro" id="IPR002562">
    <property type="entry name" value="3'-5'_exonuclease_dom"/>
</dbReference>
<dbReference type="PANTHER" id="PTHR13620:SF104">
    <property type="entry name" value="EXONUCLEASE 3'-5' DOMAIN-CONTAINING PROTEIN 2"/>
    <property type="match status" value="1"/>
</dbReference>
<dbReference type="SUPFAM" id="SSF53098">
    <property type="entry name" value="Ribonuclease H-like"/>
    <property type="match status" value="1"/>
</dbReference>
<dbReference type="InterPro" id="IPR012337">
    <property type="entry name" value="RNaseH-like_sf"/>
</dbReference>
<dbReference type="FunFam" id="3.30.420.10:FF:000100">
    <property type="entry name" value="3'-5' exonuclease/helicase (Wrn), putative"/>
    <property type="match status" value="1"/>
</dbReference>
<dbReference type="InterPro" id="IPR036397">
    <property type="entry name" value="RNaseH_sf"/>
</dbReference>
<keyword evidence="1" id="KW-0540">Nuclease</keyword>
<feature type="compositionally biased region" description="Basic residues" evidence="3">
    <location>
        <begin position="725"/>
        <end position="738"/>
    </location>
</feature>
<evidence type="ECO:0000313" key="6">
    <source>
        <dbReference type="Proteomes" id="UP000243515"/>
    </source>
</evidence>
<sequence length="1235" mass="140532">MNILRGSVKVLKNHKLSIVSKQTGNRIQAHRYHDFTHTYIVCYRRLATLPENLYFCANRKNIFTRSLLKAGPQPLQRPFSVESSLLNNASQRHFRRSSSIEPEAGDELDNLEDYQEFGDFNDDISISLREMIRKRGGRVPSRKAVSARELLVVRKKIVNGEAEEAGAPTFSDHKKIFDDECKQIESRLATLPSLDALVDQYCALKYSSLEQALFSSSNRNSQLARELRELETALKIATVEFKISVCANSFYELVREIDEFIKPRYSARQNINRLIQQAIDVEKQYSFLQTIFRQYSQHTNLIVQDLDSLRRDSRVIPSARRIVYRQFKESILKSTVELNRSAHIFRTCYLLRKHCDGPFAAAWNSRLLAVYGPVSNHDQARSKTLRRSVEALITTGCPSKRRGFNIIALKKPWSYLSLMFRFYQPRKGRKFGPRSPKLDIFWRQLDVLAPFELNWLMTATLSLEIDFLITSLRAYSPGSWSKLDPQSRWQHYMTLKESLYLFDDLRAQISYHCGSLRAINWLRLQSENKLHALGVQDSTRHRGLFNPPNPLSQSISTFTNWAHSMASNISMSKHLRVKVEELSFGSRTQTEHRTTDNQTTPKDRRNFEARQIHSAVLDPLHFQPEYSFEPFQDALSISNAPHQREELPHVLQRPIEWHSRKELTPAFPITGLAQNTKLAKDVSLLETSYTSQAAPLNGCGEHSDSQPLSILKSDVVSAAPQTPRKSSKKNPRSQRPKNPKPSNIDAEKKSKRFAGGEKPDQAPSNSKVLESDVVSALRKSSKRLSKNPRSQRQENPKPFNIDAKNKSKRFAGGEKPDQAPSNPKLRIKGVMGSKIDQTYNHVTNDDLNSMENNKKFTKTHDIKLRPRKTTSNGQPSFTKRSIAGCFTSAKSVPFSGRYKPSSVRRYRSSCIALGEKEADERSENVLPPISRSPSESNSGSSCLQEFPLDTGGSLSLDDSKSICSTVESSSMSAPMLSPLCNRDRSQPEPRFWSHNLYKGPDGRKILVHYCRSLERTECVANYFLKSDVVGFDIEWKILPVPTSDIQSNVSLIQLANEERIALFHIAAFGPGKTLNHLVSPSLKKLLESSNVTKAGVSIKADCTRLRKYLDIDTRGLFELSHLYRLVKYCQSDPKQVNKRLVNLSLQVEEHFGLPVDKHDDVRCSDWTRVLGYHQVQYAATDPYACFRLYHAMEEKRQLLNPVPPRPAHAELNLPIRLAGEVAVVAENAFEGRDPS</sequence>
<evidence type="ECO:0000256" key="2">
    <source>
        <dbReference type="ARBA" id="ARBA00022801"/>
    </source>
</evidence>
<evidence type="ECO:0000313" key="5">
    <source>
        <dbReference type="EMBL" id="OXV11581.1"/>
    </source>
</evidence>
<proteinExistence type="predicted"/>
<dbReference type="SMART" id="SM00474">
    <property type="entry name" value="35EXOc"/>
    <property type="match status" value="1"/>
</dbReference>
<feature type="region of interest" description="Disordered" evidence="3">
    <location>
        <begin position="583"/>
        <end position="603"/>
    </location>
</feature>
<dbReference type="CDD" id="cd06141">
    <property type="entry name" value="WRN_exo"/>
    <property type="match status" value="1"/>
</dbReference>
<dbReference type="GO" id="GO:0005634">
    <property type="term" value="C:nucleus"/>
    <property type="evidence" value="ECO:0007669"/>
    <property type="project" value="TreeGrafter"/>
</dbReference>
<dbReference type="GO" id="GO:0003676">
    <property type="term" value="F:nucleic acid binding"/>
    <property type="evidence" value="ECO:0007669"/>
    <property type="project" value="InterPro"/>
</dbReference>
<comment type="caution">
    <text evidence="5">The sequence shown here is derived from an EMBL/GenBank/DDBJ whole genome shotgun (WGS) entry which is preliminary data.</text>
</comment>
<gene>
    <name evidence="5" type="ORF">Egran_00657</name>
</gene>
<dbReference type="Pfam" id="PF01612">
    <property type="entry name" value="DNA_pol_A_exo1"/>
    <property type="match status" value="1"/>
</dbReference>
<feature type="region of interest" description="Disordered" evidence="3">
    <location>
        <begin position="917"/>
        <end position="942"/>
    </location>
</feature>
<feature type="compositionally biased region" description="Basic and acidic residues" evidence="3">
    <location>
        <begin position="589"/>
        <end position="603"/>
    </location>
</feature>
<dbReference type="Gene3D" id="3.30.420.10">
    <property type="entry name" value="Ribonuclease H-like superfamily/Ribonuclease H"/>
    <property type="match status" value="1"/>
</dbReference>
<feature type="region of interest" description="Disordered" evidence="3">
    <location>
        <begin position="716"/>
        <end position="826"/>
    </location>
</feature>
<evidence type="ECO:0000256" key="3">
    <source>
        <dbReference type="SAM" id="MobiDB-lite"/>
    </source>
</evidence>
<feature type="domain" description="3'-5' exonuclease" evidence="4">
    <location>
        <begin position="1010"/>
        <end position="1197"/>
    </location>
</feature>